<keyword evidence="1" id="KW-0812">Transmembrane</keyword>
<dbReference type="EMBL" id="JBHTHR010000543">
    <property type="protein sequence ID" value="MFD0802641.1"/>
    <property type="molecule type" value="Genomic_DNA"/>
</dbReference>
<gene>
    <name evidence="2" type="ORF">ACFQZU_15130</name>
</gene>
<keyword evidence="1" id="KW-0472">Membrane</keyword>
<protein>
    <submittedName>
        <fullName evidence="2">Uncharacterized protein</fullName>
    </submittedName>
</protein>
<evidence type="ECO:0000313" key="2">
    <source>
        <dbReference type="EMBL" id="MFD0802641.1"/>
    </source>
</evidence>
<keyword evidence="3" id="KW-1185">Reference proteome</keyword>
<evidence type="ECO:0000313" key="3">
    <source>
        <dbReference type="Proteomes" id="UP001596956"/>
    </source>
</evidence>
<feature type="transmembrane region" description="Helical" evidence="1">
    <location>
        <begin position="50"/>
        <end position="67"/>
    </location>
</feature>
<proteinExistence type="predicted"/>
<reference evidence="3" key="1">
    <citation type="journal article" date="2019" name="Int. J. Syst. Evol. Microbiol.">
        <title>The Global Catalogue of Microorganisms (GCM) 10K type strain sequencing project: providing services to taxonomists for standard genome sequencing and annotation.</title>
        <authorList>
            <consortium name="The Broad Institute Genomics Platform"/>
            <consortium name="The Broad Institute Genome Sequencing Center for Infectious Disease"/>
            <person name="Wu L."/>
            <person name="Ma J."/>
        </authorList>
    </citation>
    <scope>NUCLEOTIDE SEQUENCE [LARGE SCALE GENOMIC DNA]</scope>
    <source>
        <strain evidence="3">CCUG 63369</strain>
    </source>
</reference>
<name>A0ABW3BIH5_9ACTN</name>
<dbReference type="Proteomes" id="UP001596956">
    <property type="component" value="Unassembled WGS sequence"/>
</dbReference>
<evidence type="ECO:0000256" key="1">
    <source>
        <dbReference type="SAM" id="Phobius"/>
    </source>
</evidence>
<accession>A0ABW3BIH5</accession>
<sequence>MWARAGRRLPVATSGRLPDVVPEQSVPRWLPASAEAAMADMAPAVPAGRVSLLLTAAILAGLLASVIPSRTAARARATSLTSDGGGAV</sequence>
<comment type="caution">
    <text evidence="2">The sequence shown here is derived from an EMBL/GenBank/DDBJ whole genome shotgun (WGS) entry which is preliminary data.</text>
</comment>
<keyword evidence="1" id="KW-1133">Transmembrane helix</keyword>
<organism evidence="2 3">
    <name type="scientific">Streptomonospora algeriensis</name>
    <dbReference type="NCBI Taxonomy" id="995084"/>
    <lineage>
        <taxon>Bacteria</taxon>
        <taxon>Bacillati</taxon>
        <taxon>Actinomycetota</taxon>
        <taxon>Actinomycetes</taxon>
        <taxon>Streptosporangiales</taxon>
        <taxon>Nocardiopsidaceae</taxon>
        <taxon>Streptomonospora</taxon>
    </lineage>
</organism>